<feature type="domain" description="Leucine-binding protein" evidence="4">
    <location>
        <begin position="39"/>
        <end position="356"/>
    </location>
</feature>
<feature type="chain" id="PRO_5039079581" evidence="3">
    <location>
        <begin position="21"/>
        <end position="405"/>
    </location>
</feature>
<dbReference type="SUPFAM" id="SSF53822">
    <property type="entry name" value="Periplasmic binding protein-like I"/>
    <property type="match status" value="1"/>
</dbReference>
<evidence type="ECO:0000313" key="5">
    <source>
        <dbReference type="EMBL" id="RHW23661.1"/>
    </source>
</evidence>
<evidence type="ECO:0000259" key="4">
    <source>
        <dbReference type="Pfam" id="PF13458"/>
    </source>
</evidence>
<dbReference type="Gene3D" id="3.40.50.2300">
    <property type="match status" value="2"/>
</dbReference>
<dbReference type="Proteomes" id="UP000283644">
    <property type="component" value="Unassembled WGS sequence"/>
</dbReference>
<reference evidence="5 6" key="1">
    <citation type="submission" date="2018-09" db="EMBL/GenBank/DDBJ databases">
        <title>Genome sequencing of Nocardioides immobilis CCTCC AB 2017083 for comparison to Nocardioides silvaticus.</title>
        <authorList>
            <person name="Li C."/>
            <person name="Wang G."/>
        </authorList>
    </citation>
    <scope>NUCLEOTIDE SEQUENCE [LARGE SCALE GENOMIC DNA]</scope>
    <source>
        <strain evidence="5 6">CCTCC AB 2017083</strain>
    </source>
</reference>
<dbReference type="PANTHER" id="PTHR30483:SF6">
    <property type="entry name" value="PERIPLASMIC BINDING PROTEIN OF ABC TRANSPORTER FOR NATURAL AMINO ACIDS"/>
    <property type="match status" value="1"/>
</dbReference>
<dbReference type="InterPro" id="IPR028081">
    <property type="entry name" value="Leu-bd"/>
</dbReference>
<accession>A0A417XTS5</accession>
<dbReference type="PROSITE" id="PS51257">
    <property type="entry name" value="PROKAR_LIPOPROTEIN"/>
    <property type="match status" value="1"/>
</dbReference>
<evidence type="ECO:0000256" key="2">
    <source>
        <dbReference type="ARBA" id="ARBA00022729"/>
    </source>
</evidence>
<keyword evidence="6" id="KW-1185">Reference proteome</keyword>
<dbReference type="InterPro" id="IPR028082">
    <property type="entry name" value="Peripla_BP_I"/>
</dbReference>
<dbReference type="PANTHER" id="PTHR30483">
    <property type="entry name" value="LEUCINE-SPECIFIC-BINDING PROTEIN"/>
    <property type="match status" value="1"/>
</dbReference>
<gene>
    <name evidence="5" type="ORF">D0Z08_28525</name>
</gene>
<evidence type="ECO:0000256" key="3">
    <source>
        <dbReference type="SAM" id="SignalP"/>
    </source>
</evidence>
<dbReference type="CDD" id="cd06268">
    <property type="entry name" value="PBP1_ABC_transporter_LIVBP-like"/>
    <property type="match status" value="1"/>
</dbReference>
<organism evidence="5 6">
    <name type="scientific">Nocardioides immobilis</name>
    <dbReference type="NCBI Taxonomy" id="2049295"/>
    <lineage>
        <taxon>Bacteria</taxon>
        <taxon>Bacillati</taxon>
        <taxon>Actinomycetota</taxon>
        <taxon>Actinomycetes</taxon>
        <taxon>Propionibacteriales</taxon>
        <taxon>Nocardioidaceae</taxon>
        <taxon>Nocardioides</taxon>
    </lineage>
</organism>
<protein>
    <submittedName>
        <fullName evidence="5">ABC transporter substrate-binding protein</fullName>
    </submittedName>
</protein>
<comment type="similarity">
    <text evidence="1">Belongs to the leucine-binding protein family.</text>
</comment>
<name>A0A417XTS5_9ACTN</name>
<dbReference type="InterPro" id="IPR051010">
    <property type="entry name" value="BCAA_transport"/>
</dbReference>
<evidence type="ECO:0000313" key="6">
    <source>
        <dbReference type="Proteomes" id="UP000283644"/>
    </source>
</evidence>
<feature type="signal peptide" evidence="3">
    <location>
        <begin position="1"/>
        <end position="20"/>
    </location>
</feature>
<evidence type="ECO:0000256" key="1">
    <source>
        <dbReference type="ARBA" id="ARBA00010062"/>
    </source>
</evidence>
<proteinExistence type="inferred from homology"/>
<dbReference type="EMBL" id="QXGH01000042">
    <property type="protein sequence ID" value="RHW23661.1"/>
    <property type="molecule type" value="Genomic_DNA"/>
</dbReference>
<dbReference type="Pfam" id="PF13458">
    <property type="entry name" value="Peripla_BP_6"/>
    <property type="match status" value="1"/>
</dbReference>
<sequence length="405" mass="43431">MMKSAGILTVAASMSLSGCAAMNGEADSASSHGIPDGPIVLAGTAPLSGAMGAYGKPQAAAYEAAVAYVNENMDGIAGHEIELRIENDQSDPAAGVAIAQGFVEDEVNAIVFPSYSPMQDQVMPVYQRANMIVTTASPPNGEFADIEKYDRFFSHFPDFDHLYTSTPEFVGNSGVTKIGILVDALPTTEGLVDRLTADFEENGVEVVSVQEVPYASMEFTTALQEIEADGAEALFALVSVGMAQVYDTLRGINWTPELITTTHSTPWSDGFDSIGEFGEITYTDCLYGVTPGETLSPKLQDILDYAVEKIGSNYPGQLTGVLTALNSILTYKYAVEEANSVDPDQVAEEIEGFSDREYLTPENVMNFSSEEHVGFQETETCSVLPLGKQMVAYSATSTEDREPIE</sequence>
<comment type="caution">
    <text evidence="5">The sequence shown here is derived from an EMBL/GenBank/DDBJ whole genome shotgun (WGS) entry which is preliminary data.</text>
</comment>
<dbReference type="AlphaFoldDB" id="A0A417XTS5"/>
<keyword evidence="2 3" id="KW-0732">Signal</keyword>